<feature type="transmembrane region" description="Helical" evidence="6">
    <location>
        <begin position="228"/>
        <end position="246"/>
    </location>
</feature>
<feature type="compositionally biased region" description="Polar residues" evidence="5">
    <location>
        <begin position="1"/>
        <end position="13"/>
    </location>
</feature>
<dbReference type="AlphaFoldDB" id="A0A147IV52"/>
<feature type="transmembrane region" description="Helical" evidence="6">
    <location>
        <begin position="281"/>
        <end position="301"/>
    </location>
</feature>
<keyword evidence="4 6" id="KW-0472">Membrane</keyword>
<reference evidence="8 9" key="1">
    <citation type="journal article" date="2016" name="Front. Microbiol.">
        <title>Genomic Resource of Rice Seed Associated Bacteria.</title>
        <authorList>
            <person name="Midha S."/>
            <person name="Bansal K."/>
            <person name="Sharma S."/>
            <person name="Kumar N."/>
            <person name="Patil P.P."/>
            <person name="Chaudhry V."/>
            <person name="Patil P.B."/>
        </authorList>
    </citation>
    <scope>NUCLEOTIDE SEQUENCE [LARGE SCALE GENOMIC DNA]</scope>
    <source>
        <strain evidence="8 9">NS355</strain>
    </source>
</reference>
<sequence length="452" mass="48903">MVVTPSANASPSDRTPIESPRVHRTFRAARTAIPAPIWPALLGVGLLFGGLDNGLGKGLICLAAAMLLFWQIARDPIPRDMGRALLPVFSAMTLAALWGWWTSTATGLGRALAPDLILNQLIGLIGNTLVFTLAALIGYRRRSLERDNEWLIVFLALGLIAGLLLRLDDETRFFVFWERAHGPRFMGTLNNANVAANVYAVVALLAFCRLLDLRTPRRNGIRRRSDKVRFWFCAAMLPLALGAIVATGSRTTIVTVAAMSALLIALRVARARGRQRSGGIMAVVVAMMLLTLLATPLAAMVSSRFDAMQEGASGRWLLWTHYADIASAALWRGYGLGSFPMVNLRYPGTIDVAQQLWMVNSPHNIVLHFLLEGGIVFLLAHIVAAAFVLRAIGLALLYGRLRTDVTGLLASAAIILLGAMVDIVLEVPATAALFLTLVGLSFGQARRILGRA</sequence>
<proteinExistence type="predicted"/>
<feature type="transmembrane region" description="Helical" evidence="6">
    <location>
        <begin position="365"/>
        <end position="398"/>
    </location>
</feature>
<dbReference type="EMBL" id="LDTF01000028">
    <property type="protein sequence ID" value="KTT99341.1"/>
    <property type="molecule type" value="Genomic_DNA"/>
</dbReference>
<feature type="transmembrane region" description="Helical" evidence="6">
    <location>
        <begin position="252"/>
        <end position="269"/>
    </location>
</feature>
<feature type="transmembrane region" description="Helical" evidence="6">
    <location>
        <begin position="431"/>
        <end position="449"/>
    </location>
</feature>
<dbReference type="Pfam" id="PF04932">
    <property type="entry name" value="Wzy_C"/>
    <property type="match status" value="1"/>
</dbReference>
<feature type="transmembrane region" description="Helical" evidence="6">
    <location>
        <begin position="405"/>
        <end position="425"/>
    </location>
</feature>
<protein>
    <recommendedName>
        <fullName evidence="7">O-antigen ligase-related domain-containing protein</fullName>
    </recommendedName>
</protein>
<evidence type="ECO:0000313" key="9">
    <source>
        <dbReference type="Proteomes" id="UP000073923"/>
    </source>
</evidence>
<comment type="subcellular location">
    <subcellularLocation>
        <location evidence="1">Membrane</location>
        <topology evidence="1">Multi-pass membrane protein</topology>
    </subcellularLocation>
</comment>
<dbReference type="InterPro" id="IPR051533">
    <property type="entry name" value="WaaL-like"/>
</dbReference>
<keyword evidence="3 6" id="KW-1133">Transmembrane helix</keyword>
<feature type="transmembrane region" description="Helical" evidence="6">
    <location>
        <begin position="150"/>
        <end position="167"/>
    </location>
</feature>
<evidence type="ECO:0000256" key="6">
    <source>
        <dbReference type="SAM" id="Phobius"/>
    </source>
</evidence>
<dbReference type="PATRIC" id="fig|172044.3.peg.1143"/>
<evidence type="ECO:0000313" key="8">
    <source>
        <dbReference type="EMBL" id="KTT99341.1"/>
    </source>
</evidence>
<feature type="transmembrane region" description="Helical" evidence="6">
    <location>
        <begin position="121"/>
        <end position="138"/>
    </location>
</feature>
<organism evidence="8 9">
    <name type="scientific">Sphingomonas yabuuchiae</name>
    <dbReference type="NCBI Taxonomy" id="172044"/>
    <lineage>
        <taxon>Bacteria</taxon>
        <taxon>Pseudomonadati</taxon>
        <taxon>Pseudomonadota</taxon>
        <taxon>Alphaproteobacteria</taxon>
        <taxon>Sphingomonadales</taxon>
        <taxon>Sphingomonadaceae</taxon>
        <taxon>Sphingomonas</taxon>
    </lineage>
</organism>
<dbReference type="InterPro" id="IPR007016">
    <property type="entry name" value="O-antigen_ligase-rel_domated"/>
</dbReference>
<dbReference type="PANTHER" id="PTHR37422">
    <property type="entry name" value="TEICHURONIC ACID BIOSYNTHESIS PROTEIN TUAE"/>
    <property type="match status" value="1"/>
</dbReference>
<feature type="domain" description="O-antigen ligase-related" evidence="7">
    <location>
        <begin position="239"/>
        <end position="380"/>
    </location>
</feature>
<evidence type="ECO:0000256" key="5">
    <source>
        <dbReference type="SAM" id="MobiDB-lite"/>
    </source>
</evidence>
<dbReference type="Proteomes" id="UP000073923">
    <property type="component" value="Unassembled WGS sequence"/>
</dbReference>
<dbReference type="GO" id="GO:0016020">
    <property type="term" value="C:membrane"/>
    <property type="evidence" value="ECO:0007669"/>
    <property type="project" value="UniProtKB-SubCell"/>
</dbReference>
<feature type="transmembrane region" description="Helical" evidence="6">
    <location>
        <begin position="187"/>
        <end position="207"/>
    </location>
</feature>
<feature type="transmembrane region" description="Helical" evidence="6">
    <location>
        <begin position="84"/>
        <end position="101"/>
    </location>
</feature>
<evidence type="ECO:0000256" key="3">
    <source>
        <dbReference type="ARBA" id="ARBA00022989"/>
    </source>
</evidence>
<keyword evidence="2 6" id="KW-0812">Transmembrane</keyword>
<name>A0A147IV52_9SPHN</name>
<evidence type="ECO:0000256" key="2">
    <source>
        <dbReference type="ARBA" id="ARBA00022692"/>
    </source>
</evidence>
<dbReference type="PANTHER" id="PTHR37422:SF13">
    <property type="entry name" value="LIPOPOLYSACCHARIDE BIOSYNTHESIS PROTEIN PA4999-RELATED"/>
    <property type="match status" value="1"/>
</dbReference>
<evidence type="ECO:0000256" key="4">
    <source>
        <dbReference type="ARBA" id="ARBA00023136"/>
    </source>
</evidence>
<feature type="transmembrane region" description="Helical" evidence="6">
    <location>
        <begin position="55"/>
        <end position="72"/>
    </location>
</feature>
<evidence type="ECO:0000259" key="7">
    <source>
        <dbReference type="Pfam" id="PF04932"/>
    </source>
</evidence>
<feature type="region of interest" description="Disordered" evidence="5">
    <location>
        <begin position="1"/>
        <end position="20"/>
    </location>
</feature>
<evidence type="ECO:0000256" key="1">
    <source>
        <dbReference type="ARBA" id="ARBA00004141"/>
    </source>
</evidence>
<comment type="caution">
    <text evidence="8">The sequence shown here is derived from an EMBL/GenBank/DDBJ whole genome shotgun (WGS) entry which is preliminary data.</text>
</comment>
<gene>
    <name evidence="8" type="ORF">NS355_06990</name>
</gene>
<accession>A0A147IV52</accession>
<feature type="transmembrane region" description="Helical" evidence="6">
    <location>
        <begin position="31"/>
        <end position="49"/>
    </location>
</feature>